<keyword evidence="1" id="KW-0472">Membrane</keyword>
<protein>
    <submittedName>
        <fullName evidence="2">Membrane protein</fullName>
    </submittedName>
</protein>
<reference evidence="2 3" key="1">
    <citation type="submission" date="2014-07" db="EMBL/GenBank/DDBJ databases">
        <authorList>
            <person name="McCorrison J."/>
            <person name="Sanka R."/>
            <person name="Torralba M."/>
            <person name="Gillis M."/>
            <person name="Haft D.H."/>
            <person name="Methe B."/>
            <person name="Sutton G."/>
            <person name="Nelson K.E."/>
        </authorList>
    </citation>
    <scope>NUCLEOTIDE SEQUENCE [LARGE SCALE GENOMIC DNA]</scope>
    <source>
        <strain evidence="2 3">S7-1-13</strain>
    </source>
</reference>
<feature type="transmembrane region" description="Helical" evidence="1">
    <location>
        <begin position="12"/>
        <end position="30"/>
    </location>
</feature>
<feature type="transmembrane region" description="Helical" evidence="1">
    <location>
        <begin position="42"/>
        <end position="58"/>
    </location>
</feature>
<name>A0A095X3R4_9FIRM</name>
<sequence length="114" mass="13102">MIIIEGGVMEGIIIGVVTFFLIGIFHPLVIKGEYYFGRKVNKFFILCGIIFVALSIYIKSLIPSVFAGVIACCCFWSIGEVIEQEQRVLKGWFKENPKRKAYYDELREKKNLDK</sequence>
<dbReference type="eggNOG" id="ENOG50330D0">
    <property type="taxonomic scope" value="Bacteria"/>
</dbReference>
<dbReference type="InterPro" id="IPR027890">
    <property type="entry name" value="DUF4491"/>
</dbReference>
<dbReference type="EMBL" id="JRMW01000032">
    <property type="protein sequence ID" value="KGF04301.1"/>
    <property type="molecule type" value="Genomic_DNA"/>
</dbReference>
<gene>
    <name evidence="2" type="ORF">HMPREF1630_04625</name>
</gene>
<evidence type="ECO:0000313" key="3">
    <source>
        <dbReference type="Proteomes" id="UP000029579"/>
    </source>
</evidence>
<dbReference type="AlphaFoldDB" id="A0A095X3R4"/>
<accession>A0A095X3R4</accession>
<dbReference type="Pfam" id="PF14898">
    <property type="entry name" value="DUF4491"/>
    <property type="match status" value="1"/>
</dbReference>
<proteinExistence type="predicted"/>
<evidence type="ECO:0000313" key="2">
    <source>
        <dbReference type="EMBL" id="KGF04301.1"/>
    </source>
</evidence>
<dbReference type="Proteomes" id="UP000029579">
    <property type="component" value="Unassembled WGS sequence"/>
</dbReference>
<keyword evidence="1" id="KW-0812">Transmembrane</keyword>
<evidence type="ECO:0000256" key="1">
    <source>
        <dbReference type="SAM" id="Phobius"/>
    </source>
</evidence>
<keyword evidence="1" id="KW-1133">Transmembrane helix</keyword>
<comment type="caution">
    <text evidence="2">The sequence shown here is derived from an EMBL/GenBank/DDBJ whole genome shotgun (WGS) entry which is preliminary data.</text>
</comment>
<organism evidence="2 3">
    <name type="scientific">Anaerococcus lactolyticus S7-1-13</name>
    <dbReference type="NCBI Taxonomy" id="1284686"/>
    <lineage>
        <taxon>Bacteria</taxon>
        <taxon>Bacillati</taxon>
        <taxon>Bacillota</taxon>
        <taxon>Tissierellia</taxon>
        <taxon>Tissierellales</taxon>
        <taxon>Peptoniphilaceae</taxon>
        <taxon>Anaerococcus</taxon>
    </lineage>
</organism>